<keyword evidence="2" id="KW-1185">Reference proteome</keyword>
<dbReference type="Proteomes" id="UP000233551">
    <property type="component" value="Unassembled WGS sequence"/>
</dbReference>
<evidence type="ECO:0000313" key="2">
    <source>
        <dbReference type="Proteomes" id="UP000233551"/>
    </source>
</evidence>
<dbReference type="EMBL" id="PGOL01004056">
    <property type="protein sequence ID" value="PKI38574.1"/>
    <property type="molecule type" value="Genomic_DNA"/>
</dbReference>
<gene>
    <name evidence="1" type="ORF">CRG98_041007</name>
</gene>
<dbReference type="AlphaFoldDB" id="A0A2I0I3L3"/>
<protein>
    <submittedName>
        <fullName evidence="1">Uncharacterized protein</fullName>
    </submittedName>
</protein>
<sequence>MWEWDIADQVGLAGLVWVLFRLWYAKIESEFAELSMPSRCASSSSIILPLKRGQPFRVVSRRTTNSCSDLSKLLRRQHPFVAHSSLSMDLVLKTPAEMLKQLYLIGG</sequence>
<reference evidence="1 2" key="1">
    <citation type="submission" date="2017-11" db="EMBL/GenBank/DDBJ databases">
        <title>De-novo sequencing of pomegranate (Punica granatum L.) genome.</title>
        <authorList>
            <person name="Akparov Z."/>
            <person name="Amiraslanov A."/>
            <person name="Hajiyeva S."/>
            <person name="Abbasov M."/>
            <person name="Kaur K."/>
            <person name="Hamwieh A."/>
            <person name="Solovyev V."/>
            <person name="Salamov A."/>
            <person name="Braich B."/>
            <person name="Kosarev P."/>
            <person name="Mahmoud A."/>
            <person name="Hajiyev E."/>
            <person name="Babayeva S."/>
            <person name="Izzatullayeva V."/>
            <person name="Mammadov A."/>
            <person name="Mammadov A."/>
            <person name="Sharifova S."/>
            <person name="Ojaghi J."/>
            <person name="Eynullazada K."/>
            <person name="Bayramov B."/>
            <person name="Abdulazimova A."/>
            <person name="Shahmuradov I."/>
        </authorList>
    </citation>
    <scope>NUCLEOTIDE SEQUENCE [LARGE SCALE GENOMIC DNA]</scope>
    <source>
        <strain evidence="2">cv. AG2017</strain>
        <tissue evidence="1">Leaf</tissue>
    </source>
</reference>
<evidence type="ECO:0000313" key="1">
    <source>
        <dbReference type="EMBL" id="PKI38574.1"/>
    </source>
</evidence>
<organism evidence="1 2">
    <name type="scientific">Punica granatum</name>
    <name type="common">Pomegranate</name>
    <dbReference type="NCBI Taxonomy" id="22663"/>
    <lineage>
        <taxon>Eukaryota</taxon>
        <taxon>Viridiplantae</taxon>
        <taxon>Streptophyta</taxon>
        <taxon>Embryophyta</taxon>
        <taxon>Tracheophyta</taxon>
        <taxon>Spermatophyta</taxon>
        <taxon>Magnoliopsida</taxon>
        <taxon>eudicotyledons</taxon>
        <taxon>Gunneridae</taxon>
        <taxon>Pentapetalae</taxon>
        <taxon>rosids</taxon>
        <taxon>malvids</taxon>
        <taxon>Myrtales</taxon>
        <taxon>Lythraceae</taxon>
        <taxon>Punica</taxon>
    </lineage>
</organism>
<proteinExistence type="predicted"/>
<comment type="caution">
    <text evidence="1">The sequence shown here is derived from an EMBL/GenBank/DDBJ whole genome shotgun (WGS) entry which is preliminary data.</text>
</comment>
<accession>A0A2I0I3L3</accession>
<name>A0A2I0I3L3_PUNGR</name>